<keyword evidence="4" id="KW-1185">Reference proteome</keyword>
<dbReference type="Pfam" id="PF01008">
    <property type="entry name" value="IF-2B"/>
    <property type="match status" value="1"/>
</dbReference>
<dbReference type="NCBIfam" id="NF004326">
    <property type="entry name" value="PRK05720.1"/>
    <property type="match status" value="1"/>
</dbReference>
<dbReference type="EC" id="5.3.1.23" evidence="3"/>
<accession>A0ABV8FMU1</accession>
<gene>
    <name evidence="3" type="primary">mtnA</name>
    <name evidence="3" type="ORF">ACFOVU_11985</name>
</gene>
<evidence type="ECO:0000256" key="2">
    <source>
        <dbReference type="RuleBase" id="RU003814"/>
    </source>
</evidence>
<dbReference type="GO" id="GO:0046523">
    <property type="term" value="F:S-methyl-5-thioribose-1-phosphate isomerase activity"/>
    <property type="evidence" value="ECO:0007669"/>
    <property type="project" value="UniProtKB-EC"/>
</dbReference>
<sequence>MRDDMPALSWCGSALRVLDQTRLPTERVFLEITTVDGLIGAIDRAVISGAPVLAIAGAYGVAVALLQAEREGWGGSGLDAAVDRIRSAGPVAVDLRWSVDRVRSLIPAGADAVVRAADAIAAEQAAAEDAIGANGADHLSGHLLAGRSRLRVLTHGGVGPPATAGRGTALGVIRELNDRGLLALVHVDETRPLLQGSRMTAWELARAGIAHAVQPDGAAASVIATGLVDAAVVGADRIAANGDVAAGAGTLAIALACADAGAPFVVAAPAGAVDAGTPNGAAIALDLRPEEEVLSGGGHRITPRASRAYNPAFEVVPARLVSALVTEYGAYEVARGHVPAAR</sequence>
<evidence type="ECO:0000313" key="4">
    <source>
        <dbReference type="Proteomes" id="UP001595847"/>
    </source>
</evidence>
<dbReference type="SUPFAM" id="SSF100950">
    <property type="entry name" value="NagB/RpiA/CoA transferase-like"/>
    <property type="match status" value="1"/>
</dbReference>
<dbReference type="Gene3D" id="1.20.120.420">
    <property type="entry name" value="translation initiation factor eif-2b, domain 1"/>
    <property type="match status" value="1"/>
</dbReference>
<protein>
    <submittedName>
        <fullName evidence="3">S-methyl-5-thioribose-1-phosphate isomerase</fullName>
        <ecNumber evidence="3">5.3.1.23</ecNumber>
    </submittedName>
</protein>
<dbReference type="InterPro" id="IPR042529">
    <property type="entry name" value="IF_2B-like_C"/>
</dbReference>
<dbReference type="Gene3D" id="3.40.50.10470">
    <property type="entry name" value="Translation initiation factor eif-2b, domain 2"/>
    <property type="match status" value="1"/>
</dbReference>
<dbReference type="InterPro" id="IPR011559">
    <property type="entry name" value="Initiation_fac_2B_a/b/d"/>
</dbReference>
<dbReference type="InterPro" id="IPR037171">
    <property type="entry name" value="NagB/RpiA_transferase-like"/>
</dbReference>
<dbReference type="InterPro" id="IPR005251">
    <property type="entry name" value="IF-M1Pi"/>
</dbReference>
<dbReference type="PANTHER" id="PTHR43475:SF1">
    <property type="entry name" value="METHYLTHIORIBOSE-1-PHOSPHATE ISOMERASE"/>
    <property type="match status" value="1"/>
</dbReference>
<evidence type="ECO:0000256" key="1">
    <source>
        <dbReference type="ARBA" id="ARBA00023235"/>
    </source>
</evidence>
<name>A0ABV8FMU1_9ACTN</name>
<dbReference type="EMBL" id="JBHSBH010000008">
    <property type="protein sequence ID" value="MFC3996638.1"/>
    <property type="molecule type" value="Genomic_DNA"/>
</dbReference>
<evidence type="ECO:0000313" key="3">
    <source>
        <dbReference type="EMBL" id="MFC3996638.1"/>
    </source>
</evidence>
<dbReference type="InterPro" id="IPR027363">
    <property type="entry name" value="M1Pi_N"/>
</dbReference>
<proteinExistence type="inferred from homology"/>
<reference evidence="4" key="1">
    <citation type="journal article" date="2019" name="Int. J. Syst. Evol. Microbiol.">
        <title>The Global Catalogue of Microorganisms (GCM) 10K type strain sequencing project: providing services to taxonomists for standard genome sequencing and annotation.</title>
        <authorList>
            <consortium name="The Broad Institute Genomics Platform"/>
            <consortium name="The Broad Institute Genome Sequencing Center for Infectious Disease"/>
            <person name="Wu L."/>
            <person name="Ma J."/>
        </authorList>
    </citation>
    <scope>NUCLEOTIDE SEQUENCE [LARGE SCALE GENOMIC DNA]</scope>
    <source>
        <strain evidence="4">TBRC 1826</strain>
    </source>
</reference>
<comment type="similarity">
    <text evidence="2">Belongs to the eIF-2B alpha/beta/delta subunits family.</text>
</comment>
<dbReference type="Proteomes" id="UP001595847">
    <property type="component" value="Unassembled WGS sequence"/>
</dbReference>
<dbReference type="RefSeq" id="WP_378532886.1">
    <property type="nucleotide sequence ID" value="NZ_JBHSBH010000008.1"/>
</dbReference>
<dbReference type="NCBIfam" id="TIGR00524">
    <property type="entry name" value="eIF-2B_rel"/>
    <property type="match status" value="1"/>
</dbReference>
<dbReference type="NCBIfam" id="TIGR00512">
    <property type="entry name" value="salvage_mtnA"/>
    <property type="match status" value="1"/>
</dbReference>
<organism evidence="3 4">
    <name type="scientific">Nocardiopsis sediminis</name>
    <dbReference type="NCBI Taxonomy" id="1778267"/>
    <lineage>
        <taxon>Bacteria</taxon>
        <taxon>Bacillati</taxon>
        <taxon>Actinomycetota</taxon>
        <taxon>Actinomycetes</taxon>
        <taxon>Streptosporangiales</taxon>
        <taxon>Nocardiopsidaceae</taxon>
        <taxon>Nocardiopsis</taxon>
    </lineage>
</organism>
<dbReference type="PANTHER" id="PTHR43475">
    <property type="entry name" value="METHYLTHIORIBOSE-1-PHOSPHATE ISOMERASE"/>
    <property type="match status" value="1"/>
</dbReference>
<keyword evidence="1 3" id="KW-0413">Isomerase</keyword>
<comment type="caution">
    <text evidence="3">The sequence shown here is derived from an EMBL/GenBank/DDBJ whole genome shotgun (WGS) entry which is preliminary data.</text>
</comment>
<dbReference type="InterPro" id="IPR000649">
    <property type="entry name" value="IF-2B-related"/>
</dbReference>